<protein>
    <submittedName>
        <fullName evidence="2 3">Uncharacterized protein LOC105426570</fullName>
    </submittedName>
</protein>
<proteinExistence type="predicted"/>
<dbReference type="GeneID" id="105426570"/>
<sequence>MPLIMLFVTESQSEEKQLLIAIWFMATPDSYRSVVTKFGVERDTAFRALRRVTYALHCVASRFIIKWPRDQVALDVMDSNNCIVFLMLLVIDGIHIKIQALTEDENT</sequence>
<reference evidence="2 3" key="1">
    <citation type="submission" date="2025-04" db="UniProtKB">
        <authorList>
            <consortium name="RefSeq"/>
        </authorList>
    </citation>
    <scope>IDENTIFICATION</scope>
</reference>
<evidence type="ECO:0000313" key="3">
    <source>
        <dbReference type="RefSeq" id="XP_025073889.1"/>
    </source>
</evidence>
<dbReference type="KEGG" id="pbar:105426570"/>
<evidence type="ECO:0000313" key="2">
    <source>
        <dbReference type="RefSeq" id="XP_011636167.2"/>
    </source>
</evidence>
<dbReference type="AlphaFoldDB" id="A0A6I9W797"/>
<keyword evidence="1" id="KW-1185">Reference proteome</keyword>
<dbReference type="RefSeq" id="XP_025073889.1">
    <property type="nucleotide sequence ID" value="XM_025218104.1"/>
</dbReference>
<name>A0A6I9W797_9HYME</name>
<gene>
    <name evidence="2 3" type="primary">LOC105426570</name>
</gene>
<organism evidence="1 2">
    <name type="scientific">Pogonomyrmex barbatus</name>
    <name type="common">red harvester ant</name>
    <dbReference type="NCBI Taxonomy" id="144034"/>
    <lineage>
        <taxon>Eukaryota</taxon>
        <taxon>Metazoa</taxon>
        <taxon>Ecdysozoa</taxon>
        <taxon>Arthropoda</taxon>
        <taxon>Hexapoda</taxon>
        <taxon>Insecta</taxon>
        <taxon>Pterygota</taxon>
        <taxon>Neoptera</taxon>
        <taxon>Endopterygota</taxon>
        <taxon>Hymenoptera</taxon>
        <taxon>Apocrita</taxon>
        <taxon>Aculeata</taxon>
        <taxon>Formicoidea</taxon>
        <taxon>Formicidae</taxon>
        <taxon>Myrmicinae</taxon>
        <taxon>Pogonomyrmex</taxon>
    </lineage>
</organism>
<evidence type="ECO:0000313" key="1">
    <source>
        <dbReference type="Proteomes" id="UP000504615"/>
    </source>
</evidence>
<dbReference type="RefSeq" id="XP_011636167.2">
    <property type="nucleotide sequence ID" value="XM_011637865.2"/>
</dbReference>
<accession>A0A6I9W797</accession>
<dbReference type="OrthoDB" id="7552216at2759"/>
<dbReference type="Proteomes" id="UP000504615">
    <property type="component" value="Unplaced"/>
</dbReference>